<feature type="transmembrane region" description="Helical" evidence="2">
    <location>
        <begin position="364"/>
        <end position="383"/>
    </location>
</feature>
<protein>
    <submittedName>
        <fullName evidence="3">Quinol:cytochrome C oxidoreductase</fullName>
    </submittedName>
</protein>
<feature type="transmembrane region" description="Helical" evidence="2">
    <location>
        <begin position="279"/>
        <end position="302"/>
    </location>
</feature>
<feature type="transmembrane region" description="Helical" evidence="2">
    <location>
        <begin position="424"/>
        <end position="447"/>
    </location>
</feature>
<comment type="caution">
    <text evidence="3">The sequence shown here is derived from an EMBL/GenBank/DDBJ whole genome shotgun (WGS) entry which is preliminary data.</text>
</comment>
<keyword evidence="2" id="KW-1133">Transmembrane helix</keyword>
<accession>A0ABS5VUX5</accession>
<feature type="transmembrane region" description="Helical" evidence="2">
    <location>
        <begin position="395"/>
        <end position="412"/>
    </location>
</feature>
<dbReference type="RefSeq" id="WP_254155190.1">
    <property type="nucleotide sequence ID" value="NZ_JAHESD010000050.1"/>
</dbReference>
<keyword evidence="2" id="KW-0812">Transmembrane</keyword>
<evidence type="ECO:0000313" key="4">
    <source>
        <dbReference type="Proteomes" id="UP000772618"/>
    </source>
</evidence>
<gene>
    <name evidence="3" type="ORF">KK060_18220</name>
</gene>
<evidence type="ECO:0000256" key="2">
    <source>
        <dbReference type="SAM" id="Phobius"/>
    </source>
</evidence>
<feature type="transmembrane region" description="Helical" evidence="2">
    <location>
        <begin position="23"/>
        <end position="42"/>
    </location>
</feature>
<feature type="transmembrane region" description="Helical" evidence="2">
    <location>
        <begin position="142"/>
        <end position="163"/>
    </location>
</feature>
<feature type="transmembrane region" description="Helical" evidence="2">
    <location>
        <begin position="246"/>
        <end position="267"/>
    </location>
</feature>
<keyword evidence="2" id="KW-0472">Membrane</keyword>
<dbReference type="EMBL" id="JAHESD010000050">
    <property type="protein sequence ID" value="MBT1705235.1"/>
    <property type="molecule type" value="Genomic_DNA"/>
</dbReference>
<keyword evidence="4" id="KW-1185">Reference proteome</keyword>
<evidence type="ECO:0000313" key="3">
    <source>
        <dbReference type="EMBL" id="MBT1705235.1"/>
    </source>
</evidence>
<feature type="transmembrane region" description="Helical" evidence="2">
    <location>
        <begin position="205"/>
        <end position="225"/>
    </location>
</feature>
<evidence type="ECO:0000256" key="1">
    <source>
        <dbReference type="SAM" id="MobiDB-lite"/>
    </source>
</evidence>
<sequence>MAHHQTIVADEQYVYRTETRNKLFILLGVGVALFILGLILAMSGGGDHHGAEHGGGHAETVNTSKLVAGLQDGQQHDTETSSEEDQHEVPAGHHETTYWVKRLFTTLWMNNVFFAGLGIIGLFFIAIQYAAQAGWSAGVLRVPMAMANWIPIAGVLMLVLWFITGHDIFHWTHDYLYKEGATFDPIINKKAPFFFWPGSPGGFPIFYIFRMVLFFGMWYWFFIMIRRNMLAEDLDPSTSYWYKNRVVSTVFLIFFGVSSSIAAWDWVMSIDTHWFSTMFGWYVFASWWVTGLAMITLIVAYLKSAGYLKVVNENHLHDLGKFCFAFSIFWTYIWFGQFLLIYYANIPEESVYFIERITTSPYGWIFYTSLILNFVLPFLLLMTRDAKRQVSMLKVVCPIIIVGHWFDFYNMVTPGVMQLQGGLGFLEIGLSLVFLAVFLLVVLSSLAKHPLVGKNHPMLQESLHHHI</sequence>
<dbReference type="PANTHER" id="PTHR43044:SF1">
    <property type="entry name" value="QUINOL:CYTOCHROME C OXIDOREDUCTASE QUINONE-BINDING SUBUNIT 2"/>
    <property type="match status" value="1"/>
</dbReference>
<feature type="transmembrane region" description="Helical" evidence="2">
    <location>
        <begin position="108"/>
        <end position="130"/>
    </location>
</feature>
<feature type="transmembrane region" description="Helical" evidence="2">
    <location>
        <begin position="322"/>
        <end position="344"/>
    </location>
</feature>
<proteinExistence type="predicted"/>
<dbReference type="Proteomes" id="UP000772618">
    <property type="component" value="Unassembled WGS sequence"/>
</dbReference>
<organism evidence="3 4">
    <name type="scientific">Chryseosolibacter indicus</name>
    <dbReference type="NCBI Taxonomy" id="2782351"/>
    <lineage>
        <taxon>Bacteria</taxon>
        <taxon>Pseudomonadati</taxon>
        <taxon>Bacteroidota</taxon>
        <taxon>Cytophagia</taxon>
        <taxon>Cytophagales</taxon>
        <taxon>Chryseotaleaceae</taxon>
        <taxon>Chryseosolibacter</taxon>
    </lineage>
</organism>
<name>A0ABS5VUX5_9BACT</name>
<dbReference type="PANTHER" id="PTHR43044">
    <property type="match status" value="1"/>
</dbReference>
<reference evidence="3 4" key="1">
    <citation type="submission" date="2021-05" db="EMBL/GenBank/DDBJ databases">
        <title>A Polyphasic approach of four new species of the genus Ohtaekwangia: Ohtaekwangia histidinii sp. nov., Ohtaekwangia cretensis sp. nov., Ohtaekwangia indiensis sp. nov., Ohtaekwangia reichenbachii sp. nov. from diverse environment.</title>
        <authorList>
            <person name="Octaviana S."/>
        </authorList>
    </citation>
    <scope>NUCLEOTIDE SEQUENCE [LARGE SCALE GENOMIC DNA]</scope>
    <source>
        <strain evidence="3 4">PWU20</strain>
    </source>
</reference>
<feature type="region of interest" description="Disordered" evidence="1">
    <location>
        <begin position="72"/>
        <end position="91"/>
    </location>
</feature>